<comment type="caution">
    <text evidence="3">The sequence shown here is derived from an EMBL/GenBank/DDBJ whole genome shotgun (WGS) entry which is preliminary data.</text>
</comment>
<dbReference type="GO" id="GO:0016706">
    <property type="term" value="F:2-oxoglutarate-dependent dioxygenase activity"/>
    <property type="evidence" value="ECO:0007669"/>
    <property type="project" value="UniProtKB-ARBA"/>
</dbReference>
<accession>A0AAJ6NCA0</accession>
<dbReference type="InterPro" id="IPR003819">
    <property type="entry name" value="TauD/TfdA-like"/>
</dbReference>
<keyword evidence="1" id="KW-0560">Oxidoreductase</keyword>
<name>A0AAJ6NCA0_9PAST</name>
<keyword evidence="3" id="KW-0223">Dioxygenase</keyword>
<dbReference type="Pfam" id="PF02668">
    <property type="entry name" value="TauD"/>
    <property type="match status" value="1"/>
</dbReference>
<dbReference type="AlphaFoldDB" id="A0AAJ6NCA0"/>
<dbReference type="Proteomes" id="UP001231736">
    <property type="component" value="Unassembled WGS sequence"/>
</dbReference>
<protein>
    <submittedName>
        <fullName evidence="3">TauD/TfdA family dioxygenase</fullName>
    </submittedName>
</protein>
<organism evidence="3 4">
    <name type="scientific">Phocoenobacter skyensis</name>
    <dbReference type="NCBI Taxonomy" id="97481"/>
    <lineage>
        <taxon>Bacteria</taxon>
        <taxon>Pseudomonadati</taxon>
        <taxon>Pseudomonadota</taxon>
        <taxon>Gammaproteobacteria</taxon>
        <taxon>Pasteurellales</taxon>
        <taxon>Pasteurellaceae</taxon>
        <taxon>Phocoenobacter</taxon>
    </lineage>
</organism>
<gene>
    <name evidence="3" type="ORF">QJU97_01565</name>
</gene>
<dbReference type="EMBL" id="JASAYT010000003">
    <property type="protein sequence ID" value="MDP8174146.1"/>
    <property type="molecule type" value="Genomic_DNA"/>
</dbReference>
<feature type="domain" description="TauD/TfdA-like" evidence="2">
    <location>
        <begin position="33"/>
        <end position="273"/>
    </location>
</feature>
<dbReference type="Gene3D" id="3.60.130.10">
    <property type="entry name" value="Clavaminate synthase-like"/>
    <property type="match status" value="1"/>
</dbReference>
<dbReference type="SUPFAM" id="SSF51197">
    <property type="entry name" value="Clavaminate synthase-like"/>
    <property type="match status" value="1"/>
</dbReference>
<evidence type="ECO:0000313" key="4">
    <source>
        <dbReference type="Proteomes" id="UP001231736"/>
    </source>
</evidence>
<evidence type="ECO:0000259" key="2">
    <source>
        <dbReference type="Pfam" id="PF02668"/>
    </source>
</evidence>
<evidence type="ECO:0000313" key="3">
    <source>
        <dbReference type="EMBL" id="MDP8174146.1"/>
    </source>
</evidence>
<dbReference type="InterPro" id="IPR042098">
    <property type="entry name" value="TauD-like_sf"/>
</dbReference>
<reference evidence="3" key="1">
    <citation type="journal article" date="2023" name="Front. Microbiol.">
        <title>Phylogeography and host specificity of Pasteurellaceae pathogenic to sea-farmed fish in the north-east Atlantic.</title>
        <authorList>
            <person name="Gulla S."/>
            <person name="Colquhoun D.J."/>
            <person name="Olsen A.B."/>
            <person name="Spilsberg B."/>
            <person name="Lagesen K."/>
            <person name="Aakesson C.P."/>
            <person name="Strom S."/>
            <person name="Manji F."/>
            <person name="Birkbeck T.H."/>
            <person name="Nilsen H.K."/>
        </authorList>
    </citation>
    <scope>NUCLEOTIDE SEQUENCE</scope>
    <source>
        <strain evidence="3">98B1</strain>
    </source>
</reference>
<dbReference type="RefSeq" id="WP_306375451.1">
    <property type="nucleotide sequence ID" value="NZ_JASAYT010000003.1"/>
</dbReference>
<proteinExistence type="predicted"/>
<sequence length="282" mass="31972">MNTDFYIKCPLVFQNGFNWEACNDNVSIQDTLMIKEMLKRDGLCLFSFDSTIEHIQIINGLANDLGLKEPFISPQNKKFHHSAFNQNINYIGSSSHRSKHSVFDRTTGQGLHVDGTFEQIGSVGTTILCCINPATQGGESTFFHATKAFELFYKESPKLATLFLLPDALRRHNYGEEQSQGSIENIGPAFAYINGKLVTRFTVDSSSDWEYGFQRIEGLKEAFLAFQQFYSIDSPYVKMVKLKQHQGVIFLNNIISHGRLSFKNDPHSPRVYCRGLFKEAVV</sequence>
<evidence type="ECO:0000256" key="1">
    <source>
        <dbReference type="ARBA" id="ARBA00023002"/>
    </source>
</evidence>